<dbReference type="GO" id="GO:0022857">
    <property type="term" value="F:transmembrane transporter activity"/>
    <property type="evidence" value="ECO:0007669"/>
    <property type="project" value="InterPro"/>
</dbReference>
<keyword evidence="5 8" id="KW-1133">Transmembrane helix</keyword>
<proteinExistence type="inferred from homology"/>
<evidence type="ECO:0000256" key="5">
    <source>
        <dbReference type="ARBA" id="ARBA00022989"/>
    </source>
</evidence>
<dbReference type="RefSeq" id="WP_369615885.1">
    <property type="nucleotide sequence ID" value="NZ_AP031573.1"/>
</dbReference>
<dbReference type="EMBL" id="AP031573">
    <property type="protein sequence ID" value="BFM44806.1"/>
    <property type="molecule type" value="Genomic_DNA"/>
</dbReference>
<keyword evidence="4 7" id="KW-0812">Transmembrane</keyword>
<gene>
    <name evidence="9" type="ORF">CFS9_34470</name>
</gene>
<dbReference type="InterPro" id="IPR003400">
    <property type="entry name" value="ExbD"/>
</dbReference>
<reference evidence="9" key="1">
    <citation type="submission" date="2024-05" db="EMBL/GenBank/DDBJ databases">
        <title>Whole-Genome Sequence of CFS9, a Potential Fish Probiotic Isolated from the Body Surface of Silurus asotus.</title>
        <authorList>
            <person name="Kojima M."/>
            <person name="Tobioka K."/>
            <person name="Yokota K."/>
            <person name="Nakatani H."/>
            <person name="Hori K."/>
            <person name="Tamaru Y."/>
            <person name="Okazaki F."/>
        </authorList>
    </citation>
    <scope>NUCLEOTIDE SEQUENCE</scope>
    <source>
        <strain evidence="9">CFS9</strain>
    </source>
</reference>
<sequence>MQNLPKKVRSKKLNARVDLTAMVSVSFLLIIFFMVTIELAKPKVILYDTGRDRGCCDCPPRHYGENRSMTIILGENNKIIAYTGLLFAPIVSPKEMQYGKNGIRRELFERNKTVLEYSAALGKPGRGLTVIIKPSKKSSYGNLVDIIDEMKIIGITSYSIVDYYTPEEENLLASN</sequence>
<comment type="subcellular location">
    <subcellularLocation>
        <location evidence="1">Cell membrane</location>
        <topology evidence="1">Single-pass membrane protein</topology>
    </subcellularLocation>
    <subcellularLocation>
        <location evidence="7">Cell membrane</location>
        <topology evidence="7">Single-pass type II membrane protein</topology>
    </subcellularLocation>
</comment>
<dbReference type="AlphaFoldDB" id="A0AAT9H4W4"/>
<protein>
    <submittedName>
        <fullName evidence="9">Biopolymer transporter ExbD</fullName>
    </submittedName>
</protein>
<name>A0AAT9H4W4_9FLAO</name>
<dbReference type="GO" id="GO:0015031">
    <property type="term" value="P:protein transport"/>
    <property type="evidence" value="ECO:0007669"/>
    <property type="project" value="UniProtKB-KW"/>
</dbReference>
<accession>A0AAT9H4W4</accession>
<keyword evidence="3" id="KW-1003">Cell membrane</keyword>
<dbReference type="PANTHER" id="PTHR30558:SF3">
    <property type="entry name" value="BIOPOLYMER TRANSPORT PROTEIN EXBD-RELATED"/>
    <property type="match status" value="1"/>
</dbReference>
<comment type="similarity">
    <text evidence="2 7">Belongs to the ExbD/TolR family.</text>
</comment>
<evidence type="ECO:0000256" key="4">
    <source>
        <dbReference type="ARBA" id="ARBA00022692"/>
    </source>
</evidence>
<keyword evidence="7" id="KW-0813">Transport</keyword>
<organism evidence="9">
    <name type="scientific">Flavobacterium sp. CFS9</name>
    <dbReference type="NCBI Taxonomy" id="3143118"/>
    <lineage>
        <taxon>Bacteria</taxon>
        <taxon>Pseudomonadati</taxon>
        <taxon>Bacteroidota</taxon>
        <taxon>Flavobacteriia</taxon>
        <taxon>Flavobacteriales</taxon>
        <taxon>Flavobacteriaceae</taxon>
        <taxon>Flavobacterium</taxon>
    </lineage>
</organism>
<evidence type="ECO:0000256" key="6">
    <source>
        <dbReference type="ARBA" id="ARBA00023136"/>
    </source>
</evidence>
<evidence type="ECO:0000256" key="3">
    <source>
        <dbReference type="ARBA" id="ARBA00022475"/>
    </source>
</evidence>
<dbReference type="Pfam" id="PF02472">
    <property type="entry name" value="ExbD"/>
    <property type="match status" value="1"/>
</dbReference>
<evidence type="ECO:0000313" key="9">
    <source>
        <dbReference type="EMBL" id="BFM44806.1"/>
    </source>
</evidence>
<dbReference type="GO" id="GO:0005886">
    <property type="term" value="C:plasma membrane"/>
    <property type="evidence" value="ECO:0007669"/>
    <property type="project" value="UniProtKB-SubCell"/>
</dbReference>
<keyword evidence="6 8" id="KW-0472">Membrane</keyword>
<dbReference type="PANTHER" id="PTHR30558">
    <property type="entry name" value="EXBD MEMBRANE COMPONENT OF PMF-DRIVEN MACROMOLECULE IMPORT SYSTEM"/>
    <property type="match status" value="1"/>
</dbReference>
<evidence type="ECO:0000256" key="7">
    <source>
        <dbReference type="RuleBase" id="RU003879"/>
    </source>
</evidence>
<feature type="transmembrane region" description="Helical" evidence="8">
    <location>
        <begin position="21"/>
        <end position="40"/>
    </location>
</feature>
<keyword evidence="7" id="KW-0653">Protein transport</keyword>
<evidence type="ECO:0000256" key="1">
    <source>
        <dbReference type="ARBA" id="ARBA00004162"/>
    </source>
</evidence>
<evidence type="ECO:0000256" key="8">
    <source>
        <dbReference type="SAM" id="Phobius"/>
    </source>
</evidence>
<evidence type="ECO:0000256" key="2">
    <source>
        <dbReference type="ARBA" id="ARBA00005811"/>
    </source>
</evidence>